<gene>
    <name evidence="3" type="ORF">GQ651_06100</name>
</gene>
<name>A0A7C9MJ15_9RHOB</name>
<dbReference type="Pfam" id="PF05569">
    <property type="entry name" value="Peptidase_M56"/>
    <property type="match status" value="1"/>
</dbReference>
<reference evidence="3 4" key="2">
    <citation type="submission" date="2020-03" db="EMBL/GenBank/DDBJ databases">
        <title>Kangsaoukella pontilimi gen. nov., sp. nov., a new member of the family Rhodobacteraceae isolated from a tidal mudflat.</title>
        <authorList>
            <person name="Kim I.S."/>
        </authorList>
    </citation>
    <scope>NUCLEOTIDE SEQUENCE [LARGE SCALE GENOMIC DNA]</scope>
    <source>
        <strain evidence="3 4">GH1-50</strain>
    </source>
</reference>
<reference evidence="3 4" key="1">
    <citation type="submission" date="2019-12" db="EMBL/GenBank/DDBJ databases">
        <authorList>
            <person name="Lee S.D."/>
        </authorList>
    </citation>
    <scope>NUCLEOTIDE SEQUENCE [LARGE SCALE GENOMIC DNA]</scope>
    <source>
        <strain evidence="3 4">GH1-50</strain>
    </source>
</reference>
<dbReference type="EMBL" id="WUPT01000001">
    <property type="protein sequence ID" value="MXQ07415.1"/>
    <property type="molecule type" value="Genomic_DNA"/>
</dbReference>
<accession>A0A7C9MJ15</accession>
<dbReference type="PANTHER" id="PTHR34978:SF3">
    <property type="entry name" value="SLR0241 PROTEIN"/>
    <property type="match status" value="1"/>
</dbReference>
<dbReference type="InterPro" id="IPR052173">
    <property type="entry name" value="Beta-lactam_resp_regulator"/>
</dbReference>
<protein>
    <submittedName>
        <fullName evidence="3">Biotin transporter BioY</fullName>
    </submittedName>
</protein>
<evidence type="ECO:0000256" key="1">
    <source>
        <dbReference type="SAM" id="Phobius"/>
    </source>
</evidence>
<keyword evidence="1" id="KW-0812">Transmembrane</keyword>
<feature type="domain" description="Peptidase M56" evidence="2">
    <location>
        <begin position="142"/>
        <end position="306"/>
    </location>
</feature>
<dbReference type="Proteomes" id="UP000480350">
    <property type="component" value="Unassembled WGS sequence"/>
</dbReference>
<evidence type="ECO:0000313" key="4">
    <source>
        <dbReference type="Proteomes" id="UP000480350"/>
    </source>
</evidence>
<keyword evidence="4" id="KW-1185">Reference proteome</keyword>
<dbReference type="CDD" id="cd07341">
    <property type="entry name" value="M56_BlaR1_MecR1_like"/>
    <property type="match status" value="1"/>
</dbReference>
<dbReference type="RefSeq" id="WP_160763290.1">
    <property type="nucleotide sequence ID" value="NZ_WUPT01000001.1"/>
</dbReference>
<feature type="transmembrane region" description="Helical" evidence="1">
    <location>
        <begin position="317"/>
        <end position="337"/>
    </location>
</feature>
<feature type="transmembrane region" description="Helical" evidence="1">
    <location>
        <begin position="52"/>
        <end position="73"/>
    </location>
</feature>
<sequence>MMAMKPALDLFIDANIVFLLAFCLWSVVQALVSRTVLKHNYPAQLRLMKIALIVTMISPVMAHVAVSAGQFLWPKTPITVSDIAVASYLRGEISIPAVEFEALLNMRGRVLDALFAGEAPWLMALIAVFAAGALVQGIRLTASAASVGRAVGNSYVWRRIGRVDIRLSDTVSVPFAARGFRRHYVVLPSTLVTEPREMRLILAHELQHLRDGDVEWELAFEVMRPLMFWNPAFGFWKRSFDKLRELSCDQKVVARQRIGSQDYMDCLIGFCERQVTGPLPRAMHVAFFRAQDRSSKHAFRERIMALTNRPNSARMRLALPVLSCLLAVGVSLAAASVRQPGDWSQDRLMLSTIVNLERLEAINRR</sequence>
<dbReference type="PANTHER" id="PTHR34978">
    <property type="entry name" value="POSSIBLE SENSOR-TRANSDUCER PROTEIN BLAR"/>
    <property type="match status" value="1"/>
</dbReference>
<evidence type="ECO:0000259" key="2">
    <source>
        <dbReference type="Pfam" id="PF05569"/>
    </source>
</evidence>
<dbReference type="AlphaFoldDB" id="A0A7C9MJ15"/>
<organism evidence="3 4">
    <name type="scientific">Kangsaoukella pontilimi</name>
    <dbReference type="NCBI Taxonomy" id="2691042"/>
    <lineage>
        <taxon>Bacteria</taxon>
        <taxon>Pseudomonadati</taxon>
        <taxon>Pseudomonadota</taxon>
        <taxon>Alphaproteobacteria</taxon>
        <taxon>Rhodobacterales</taxon>
        <taxon>Paracoccaceae</taxon>
        <taxon>Kangsaoukella</taxon>
    </lineage>
</organism>
<dbReference type="InterPro" id="IPR008756">
    <property type="entry name" value="Peptidase_M56"/>
</dbReference>
<feature type="transmembrane region" description="Helical" evidence="1">
    <location>
        <begin position="12"/>
        <end position="32"/>
    </location>
</feature>
<comment type="caution">
    <text evidence="3">The sequence shown here is derived from an EMBL/GenBank/DDBJ whole genome shotgun (WGS) entry which is preliminary data.</text>
</comment>
<keyword evidence="1" id="KW-1133">Transmembrane helix</keyword>
<proteinExistence type="predicted"/>
<feature type="transmembrane region" description="Helical" evidence="1">
    <location>
        <begin position="113"/>
        <end position="135"/>
    </location>
</feature>
<keyword evidence="1" id="KW-0472">Membrane</keyword>
<evidence type="ECO:0000313" key="3">
    <source>
        <dbReference type="EMBL" id="MXQ07415.1"/>
    </source>
</evidence>